<evidence type="ECO:0000313" key="3">
    <source>
        <dbReference type="Proteomes" id="UP000292702"/>
    </source>
</evidence>
<dbReference type="OrthoDB" id="2339190at2759"/>
<comment type="caution">
    <text evidence="2">The sequence shown here is derived from an EMBL/GenBank/DDBJ whole genome shotgun (WGS) entry which is preliminary data.</text>
</comment>
<proteinExistence type="predicted"/>
<evidence type="ECO:0008006" key="4">
    <source>
        <dbReference type="Google" id="ProtNLM"/>
    </source>
</evidence>
<sequence>MRSIGCAIYVLTLAGSLCQAVFASPAPSYSNTSDNLLAREDASAPDPLGVLFGTAGGLSPRDDFTSTNASDGTLEARDVYSPRILDPRSTSVWVAGQSALVRWDTSDPPSSITNRNGKLVLGYMDEHTANEHLFLDQPLATNFDIMKGFQKVRVPQVPPGNNYIVVLFGDSGNRSPEFTIN</sequence>
<feature type="chain" id="PRO_5020377962" description="Galactose oxidase-like Early set domain-containing protein" evidence="1">
    <location>
        <begin position="24"/>
        <end position="181"/>
    </location>
</feature>
<organism evidence="2 3">
    <name type="scientific">Steccherinum ochraceum</name>
    <dbReference type="NCBI Taxonomy" id="92696"/>
    <lineage>
        <taxon>Eukaryota</taxon>
        <taxon>Fungi</taxon>
        <taxon>Dikarya</taxon>
        <taxon>Basidiomycota</taxon>
        <taxon>Agaricomycotina</taxon>
        <taxon>Agaricomycetes</taxon>
        <taxon>Polyporales</taxon>
        <taxon>Steccherinaceae</taxon>
        <taxon>Steccherinum</taxon>
    </lineage>
</organism>
<dbReference type="Proteomes" id="UP000292702">
    <property type="component" value="Unassembled WGS sequence"/>
</dbReference>
<dbReference type="STRING" id="92696.A0A4R0RL53"/>
<dbReference type="EMBL" id="RWJN01000045">
    <property type="protein sequence ID" value="TCD69261.1"/>
    <property type="molecule type" value="Genomic_DNA"/>
</dbReference>
<accession>A0A4R0RL53</accession>
<evidence type="ECO:0000256" key="1">
    <source>
        <dbReference type="SAM" id="SignalP"/>
    </source>
</evidence>
<keyword evidence="3" id="KW-1185">Reference proteome</keyword>
<feature type="signal peptide" evidence="1">
    <location>
        <begin position="1"/>
        <end position="23"/>
    </location>
</feature>
<reference evidence="2 3" key="1">
    <citation type="submission" date="2018-11" db="EMBL/GenBank/DDBJ databases">
        <title>Genome assembly of Steccherinum ochraceum LE-BIN_3174, the white-rot fungus of the Steccherinaceae family (The Residual Polyporoid clade, Polyporales, Basidiomycota).</title>
        <authorList>
            <person name="Fedorova T.V."/>
            <person name="Glazunova O.A."/>
            <person name="Landesman E.O."/>
            <person name="Moiseenko K.V."/>
            <person name="Psurtseva N.V."/>
            <person name="Savinova O.S."/>
            <person name="Shakhova N.V."/>
            <person name="Tyazhelova T.V."/>
            <person name="Vasina D.V."/>
        </authorList>
    </citation>
    <scope>NUCLEOTIDE SEQUENCE [LARGE SCALE GENOMIC DNA]</scope>
    <source>
        <strain evidence="2 3">LE-BIN_3174</strain>
    </source>
</reference>
<gene>
    <name evidence="2" type="ORF">EIP91_008196</name>
</gene>
<evidence type="ECO:0000313" key="2">
    <source>
        <dbReference type="EMBL" id="TCD69261.1"/>
    </source>
</evidence>
<protein>
    <recommendedName>
        <fullName evidence="4">Galactose oxidase-like Early set domain-containing protein</fullName>
    </recommendedName>
</protein>
<keyword evidence="1" id="KW-0732">Signal</keyword>
<name>A0A4R0RL53_9APHY</name>
<dbReference type="AlphaFoldDB" id="A0A4R0RL53"/>